<keyword evidence="1" id="KW-0472">Membrane</keyword>
<dbReference type="Pfam" id="PF04397">
    <property type="entry name" value="LytTR"/>
    <property type="match status" value="1"/>
</dbReference>
<dbReference type="InterPro" id="IPR007492">
    <property type="entry name" value="LytTR_DNA-bd_dom"/>
</dbReference>
<protein>
    <recommendedName>
        <fullName evidence="2">HTH LytTR-type domain-containing protein</fullName>
    </recommendedName>
</protein>
<sequence>MNNTWDDIRKQEQKLERKVWAWLGVIGVSFILVNIFSMQTEAARDGLPALGLQPWITEFSSIIATLVLFPFLAIWTRALSFTPDTWRRTVFWLLLASVVFSFFHVSLMVGMRKIAFPVLLGYPYRFFGDLLGESLYEYRKDLGTYFLLIMALYWSRTLAQQASELQEMRAAAKKTGQITLKSGARLIRLYASDFVYAEAAGNYVDVFTNAKQYLARSSLIALQKQLLAAGLDVRQVHRTRLVNMAGIAEFIPQGSGDVTLVLQDGTRLRASRRYRKLFLPSGEKSD</sequence>
<dbReference type="GO" id="GO:0003677">
    <property type="term" value="F:DNA binding"/>
    <property type="evidence" value="ECO:0007669"/>
    <property type="project" value="InterPro"/>
</dbReference>
<feature type="transmembrane region" description="Helical" evidence="1">
    <location>
        <begin position="19"/>
        <end position="39"/>
    </location>
</feature>
<reference evidence="3" key="1">
    <citation type="submission" date="2018-06" db="EMBL/GenBank/DDBJ databases">
        <authorList>
            <person name="Zhirakovskaya E."/>
        </authorList>
    </citation>
    <scope>NUCLEOTIDE SEQUENCE</scope>
</reference>
<dbReference type="InterPro" id="IPR046947">
    <property type="entry name" value="LytR-like"/>
</dbReference>
<feature type="domain" description="HTH LytTR-type" evidence="2">
    <location>
        <begin position="178"/>
        <end position="284"/>
    </location>
</feature>
<gene>
    <name evidence="3" type="ORF">MNBD_ALPHA06-579</name>
</gene>
<feature type="transmembrane region" description="Helical" evidence="1">
    <location>
        <begin position="90"/>
        <end position="111"/>
    </location>
</feature>
<dbReference type="SMART" id="SM00850">
    <property type="entry name" value="LytTR"/>
    <property type="match status" value="1"/>
</dbReference>
<dbReference type="Gene3D" id="2.40.50.1020">
    <property type="entry name" value="LytTr DNA-binding domain"/>
    <property type="match status" value="1"/>
</dbReference>
<dbReference type="InterPro" id="IPR012379">
    <property type="entry name" value="LytTR_MHYE"/>
</dbReference>
<dbReference type="PANTHER" id="PTHR37299">
    <property type="entry name" value="TRANSCRIPTIONAL REGULATOR-RELATED"/>
    <property type="match status" value="1"/>
</dbReference>
<dbReference type="PIRSF" id="PIRSF031767">
    <property type="entry name" value="MHYE_LytTR"/>
    <property type="match status" value="1"/>
</dbReference>
<evidence type="ECO:0000259" key="2">
    <source>
        <dbReference type="PROSITE" id="PS50930"/>
    </source>
</evidence>
<dbReference type="AlphaFoldDB" id="A0A3B0RL95"/>
<proteinExistence type="predicted"/>
<dbReference type="PROSITE" id="PS50930">
    <property type="entry name" value="HTH_LYTTR"/>
    <property type="match status" value="1"/>
</dbReference>
<dbReference type="EMBL" id="UOEE01000181">
    <property type="protein sequence ID" value="VAV94314.1"/>
    <property type="molecule type" value="Genomic_DNA"/>
</dbReference>
<feature type="transmembrane region" description="Helical" evidence="1">
    <location>
        <begin position="59"/>
        <end position="78"/>
    </location>
</feature>
<accession>A0A3B0RL95</accession>
<evidence type="ECO:0000256" key="1">
    <source>
        <dbReference type="SAM" id="Phobius"/>
    </source>
</evidence>
<name>A0A3B0RL95_9ZZZZ</name>
<keyword evidence="1" id="KW-0812">Transmembrane</keyword>
<evidence type="ECO:0000313" key="3">
    <source>
        <dbReference type="EMBL" id="VAV94314.1"/>
    </source>
</evidence>
<dbReference type="GO" id="GO:0000156">
    <property type="term" value="F:phosphorelay response regulator activity"/>
    <property type="evidence" value="ECO:0007669"/>
    <property type="project" value="InterPro"/>
</dbReference>
<dbReference type="PANTHER" id="PTHR37299:SF1">
    <property type="entry name" value="STAGE 0 SPORULATION PROTEIN A HOMOLOG"/>
    <property type="match status" value="1"/>
</dbReference>
<organism evidence="3">
    <name type="scientific">hydrothermal vent metagenome</name>
    <dbReference type="NCBI Taxonomy" id="652676"/>
    <lineage>
        <taxon>unclassified sequences</taxon>
        <taxon>metagenomes</taxon>
        <taxon>ecological metagenomes</taxon>
    </lineage>
</organism>
<keyword evidence="1" id="KW-1133">Transmembrane helix</keyword>